<feature type="transmembrane region" description="Helical" evidence="1">
    <location>
        <begin position="186"/>
        <end position="211"/>
    </location>
</feature>
<evidence type="ECO:0000256" key="1">
    <source>
        <dbReference type="SAM" id="Phobius"/>
    </source>
</evidence>
<dbReference type="AlphaFoldDB" id="A0A6M0S9M8"/>
<feature type="transmembrane region" description="Helical" evidence="1">
    <location>
        <begin position="415"/>
        <end position="445"/>
    </location>
</feature>
<comment type="caution">
    <text evidence="3">The sequence shown here is derived from an EMBL/GenBank/DDBJ whole genome shotgun (WGS) entry which is preliminary data.</text>
</comment>
<feature type="transmembrane region" description="Helical" evidence="1">
    <location>
        <begin position="98"/>
        <end position="122"/>
    </location>
</feature>
<keyword evidence="1" id="KW-0472">Membrane</keyword>
<feature type="transmembrane region" description="Helical" evidence="1">
    <location>
        <begin position="337"/>
        <end position="357"/>
    </location>
</feature>
<feature type="transmembrane region" description="Helical" evidence="1">
    <location>
        <begin position="223"/>
        <end position="242"/>
    </location>
</feature>
<feature type="transmembrane region" description="Helical" evidence="1">
    <location>
        <begin position="457"/>
        <end position="479"/>
    </location>
</feature>
<feature type="transmembrane region" description="Helical" evidence="1">
    <location>
        <begin position="278"/>
        <end position="295"/>
    </location>
</feature>
<feature type="transmembrane region" description="Helical" evidence="1">
    <location>
        <begin position="162"/>
        <end position="180"/>
    </location>
</feature>
<reference evidence="3 4" key="1">
    <citation type="journal article" date="2020" name="Microb. Ecol.">
        <title>Ecogenomics of the Marine Benthic Filamentous Cyanobacterium Adonisia.</title>
        <authorList>
            <person name="Walter J.M."/>
            <person name="Coutinho F.H."/>
            <person name="Leomil L."/>
            <person name="Hargreaves P.I."/>
            <person name="Campeao M.E."/>
            <person name="Vieira V.V."/>
            <person name="Silva B.S."/>
            <person name="Fistarol G.O."/>
            <person name="Salomon P.S."/>
            <person name="Sawabe T."/>
            <person name="Mino S."/>
            <person name="Hosokawa M."/>
            <person name="Miyashita H."/>
            <person name="Maruyama F."/>
            <person name="van Verk M.C."/>
            <person name="Dutilh B.E."/>
            <person name="Thompson C.C."/>
            <person name="Thompson F.L."/>
        </authorList>
    </citation>
    <scope>NUCLEOTIDE SEQUENCE [LARGE SCALE GENOMIC DNA]</scope>
    <source>
        <strain evidence="3 4">CCMR0082</strain>
    </source>
</reference>
<sequence length="625" mass="69767">MPLRFNLIARPHELYWMMANAKTMTKPPVLMQLAMALSGLVAYGYNFSKENVFNQMPAVMALVDPTLYSQDFYVQEMLQFTPRSYYYYALALPVKLGLSVPMVCFIYFAIAFAGLSLGLYAIGRELGQSKLAAAALPFLGLAVVDGTVGVTDLFRRSPNPSVYAIAIAIWGIYFCLRQQWIRGYVLFGISCLLQFLVGLLPGVLFTPALIFYCLRHKRPKQLLGAWGALLVLAGMVYSPMVLSGNTSSDLLSNADFIWLYGYVRHPHHIIMSHFSVKSWWRFVHFLVAGLACLYGSRQLKPNHKMTIGSAMVMGCGLLALGYWFVEVYPIATVAKLQFARTTPFILLMALTAIAVYASEHYRRGNQALALLLIAAPVVDNYGGLTTLVVVVLSLIKPGGDTFWKYVNQRVNRFPVLNYALFLIVLTVTYSFHLALFLSFAYPFLLEEFPAQVKRLRPAAYVITAVCVVFVGLNLGGVIVHRSLGPVHRAIKFAPLYDHPVKKLGVAFRDRTPTDALVLVPPADRIFRFYSQRSVVATFKAFPFTDAGIVTWQQRLEAMLGTLPAPAEDKLDAIFMQRTAAELVDVAKQFGAGYILTRQEWHPDMPGTLIGEQEGWTIWDVNSAPN</sequence>
<dbReference type="InterPro" id="IPR046477">
    <property type="entry name" value="DUF6798"/>
</dbReference>
<feature type="transmembrane region" description="Helical" evidence="1">
    <location>
        <begin position="369"/>
        <end position="395"/>
    </location>
</feature>
<feature type="domain" description="DUF6798" evidence="2">
    <location>
        <begin position="507"/>
        <end position="557"/>
    </location>
</feature>
<dbReference type="RefSeq" id="WP_163666089.1">
    <property type="nucleotide sequence ID" value="NZ_QZCE01000002.1"/>
</dbReference>
<protein>
    <recommendedName>
        <fullName evidence="2">DUF6798 domain-containing protein</fullName>
    </recommendedName>
</protein>
<evidence type="ECO:0000313" key="4">
    <source>
        <dbReference type="Proteomes" id="UP000473574"/>
    </source>
</evidence>
<proteinExistence type="predicted"/>
<feature type="transmembrane region" description="Helical" evidence="1">
    <location>
        <begin position="307"/>
        <end position="325"/>
    </location>
</feature>
<organism evidence="3 4">
    <name type="scientific">Adonisia turfae CCMR0082</name>
    <dbReference type="NCBI Taxonomy" id="2304604"/>
    <lineage>
        <taxon>Bacteria</taxon>
        <taxon>Bacillati</taxon>
        <taxon>Cyanobacteriota</taxon>
        <taxon>Adonisia</taxon>
        <taxon>Adonisia turfae</taxon>
    </lineage>
</organism>
<evidence type="ECO:0000313" key="3">
    <source>
        <dbReference type="EMBL" id="NEZ65185.1"/>
    </source>
</evidence>
<name>A0A6M0S9M8_9CYAN</name>
<evidence type="ECO:0000259" key="2">
    <source>
        <dbReference type="Pfam" id="PF20604"/>
    </source>
</evidence>
<gene>
    <name evidence="3" type="ORF">D0962_20805</name>
</gene>
<keyword evidence="1" id="KW-0812">Transmembrane</keyword>
<accession>A0A6M0S9M8</accession>
<dbReference type="EMBL" id="QZCE01000002">
    <property type="protein sequence ID" value="NEZ65185.1"/>
    <property type="molecule type" value="Genomic_DNA"/>
</dbReference>
<dbReference type="Proteomes" id="UP000473574">
    <property type="component" value="Unassembled WGS sequence"/>
</dbReference>
<keyword evidence="1" id="KW-1133">Transmembrane helix</keyword>
<dbReference type="Pfam" id="PF20604">
    <property type="entry name" value="DUF6798"/>
    <property type="match status" value="1"/>
</dbReference>